<comment type="caution">
    <text evidence="10">The sequence shown here is derived from an EMBL/GenBank/DDBJ whole genome shotgun (WGS) entry which is preliminary data.</text>
</comment>
<reference evidence="10 11" key="1">
    <citation type="submission" date="2019-11" db="EMBL/GenBank/DDBJ databases">
        <title>Draft genome sequences of five Paenibacillus species of dairy origin.</title>
        <authorList>
            <person name="Olajide A.M."/>
            <person name="Chen S."/>
            <person name="Lapointe G."/>
        </authorList>
    </citation>
    <scope>NUCLEOTIDE SEQUENCE [LARGE SCALE GENOMIC DNA]</scope>
    <source>
        <strain evidence="10 11">2CS3</strain>
    </source>
</reference>
<keyword evidence="4 9" id="KW-1003">Cell membrane</keyword>
<keyword evidence="8 9" id="KW-0472">Membrane</keyword>
<dbReference type="GO" id="GO:0048472">
    <property type="term" value="F:threonine-phosphate decarboxylase activity"/>
    <property type="evidence" value="ECO:0007669"/>
    <property type="project" value="InterPro"/>
</dbReference>
<evidence type="ECO:0000256" key="8">
    <source>
        <dbReference type="ARBA" id="ARBA00023136"/>
    </source>
</evidence>
<feature type="transmembrane region" description="Helical" evidence="9">
    <location>
        <begin position="66"/>
        <end position="87"/>
    </location>
</feature>
<comment type="function">
    <text evidence="9">Converts cobyric acid to cobinamide by the addition of aminopropanol on the F carboxylic group.</text>
</comment>
<proteinExistence type="inferred from homology"/>
<evidence type="ECO:0000256" key="4">
    <source>
        <dbReference type="ARBA" id="ARBA00022475"/>
    </source>
</evidence>
<dbReference type="HAMAP" id="MF_00024">
    <property type="entry name" value="CobD_CbiB"/>
    <property type="match status" value="1"/>
</dbReference>
<dbReference type="PANTHER" id="PTHR34308">
    <property type="entry name" value="COBALAMIN BIOSYNTHESIS PROTEIN CBIB"/>
    <property type="match status" value="1"/>
</dbReference>
<gene>
    <name evidence="9 10" type="primary">cobD</name>
    <name evidence="10" type="ORF">GNP93_09310</name>
</gene>
<evidence type="ECO:0000256" key="7">
    <source>
        <dbReference type="ARBA" id="ARBA00022989"/>
    </source>
</evidence>
<evidence type="ECO:0000313" key="11">
    <source>
        <dbReference type="Proteomes" id="UP000450917"/>
    </source>
</evidence>
<comment type="similarity">
    <text evidence="3 9">Belongs to the CobD/CbiB family.</text>
</comment>
<dbReference type="PANTHER" id="PTHR34308:SF1">
    <property type="entry name" value="COBALAMIN BIOSYNTHESIS PROTEIN CBIB"/>
    <property type="match status" value="1"/>
</dbReference>
<protein>
    <recommendedName>
        <fullName evidence="9">Cobalamin biosynthesis protein CobD</fullName>
    </recommendedName>
</protein>
<feature type="transmembrane region" description="Helical" evidence="9">
    <location>
        <begin position="163"/>
        <end position="185"/>
    </location>
</feature>
<evidence type="ECO:0000256" key="6">
    <source>
        <dbReference type="ARBA" id="ARBA00022692"/>
    </source>
</evidence>
<dbReference type="Pfam" id="PF03186">
    <property type="entry name" value="CobD_Cbib"/>
    <property type="match status" value="1"/>
</dbReference>
<sequence>MLVYSWEEAAWMALAAIVTDWIVGDPAWRWLTHPVVWIGRWIGWLERRLREDGRPLPPASLRRRGLVLTALTVGLAFAVIYAIVWAAFWIHPWLGYAVNVWFISTTIAVKGLKQAAMAVYVPLREGRLAEARTFTGYIVGRDTTKLEEPELTRATVETVAENIVDAFTAPICFALLGGAPLAMLYRATNTLDSMVGYKNDKYADFGWASARWDDVLNYIPARLAGLLLVVWACCAPGMSGKRAAMAVLRFAKLHPSPNSGIPESAAAGALGIELGGVNVYHGRASERARMGWPLRQRGRDDIVRTVGMLYGVSYLMAGGLLICALLSL</sequence>
<keyword evidence="6 9" id="KW-0812">Transmembrane</keyword>
<comment type="pathway">
    <text evidence="2 9">Cofactor biosynthesis; adenosylcobalamin biosynthesis.</text>
</comment>
<dbReference type="GO" id="GO:0009236">
    <property type="term" value="P:cobalamin biosynthetic process"/>
    <property type="evidence" value="ECO:0007669"/>
    <property type="project" value="UniProtKB-UniRule"/>
</dbReference>
<dbReference type="GO" id="GO:0005886">
    <property type="term" value="C:plasma membrane"/>
    <property type="evidence" value="ECO:0007669"/>
    <property type="project" value="UniProtKB-SubCell"/>
</dbReference>
<dbReference type="RefSeq" id="WP_127608236.1">
    <property type="nucleotide sequence ID" value="NZ_JBDLZV010000001.1"/>
</dbReference>
<keyword evidence="5 9" id="KW-0169">Cobalamin biosynthesis</keyword>
<feature type="transmembrane region" description="Helical" evidence="9">
    <location>
        <begin position="93"/>
        <end position="112"/>
    </location>
</feature>
<evidence type="ECO:0000256" key="3">
    <source>
        <dbReference type="ARBA" id="ARBA00006263"/>
    </source>
</evidence>
<evidence type="ECO:0000313" key="10">
    <source>
        <dbReference type="EMBL" id="MUG70876.1"/>
    </source>
</evidence>
<dbReference type="EMBL" id="WNZX01000006">
    <property type="protein sequence ID" value="MUG70876.1"/>
    <property type="molecule type" value="Genomic_DNA"/>
</dbReference>
<evidence type="ECO:0000256" key="1">
    <source>
        <dbReference type="ARBA" id="ARBA00004651"/>
    </source>
</evidence>
<keyword evidence="11" id="KW-1185">Reference proteome</keyword>
<dbReference type="AlphaFoldDB" id="A0A7X2ZB38"/>
<evidence type="ECO:0000256" key="5">
    <source>
        <dbReference type="ARBA" id="ARBA00022573"/>
    </source>
</evidence>
<evidence type="ECO:0000256" key="9">
    <source>
        <dbReference type="HAMAP-Rule" id="MF_00024"/>
    </source>
</evidence>
<dbReference type="InterPro" id="IPR004485">
    <property type="entry name" value="Cobalamin_biosynth_CobD/CbiB"/>
</dbReference>
<dbReference type="UniPathway" id="UPA00148"/>
<organism evidence="10 11">
    <name type="scientific">Paenibacillus validus</name>
    <dbReference type="NCBI Taxonomy" id="44253"/>
    <lineage>
        <taxon>Bacteria</taxon>
        <taxon>Bacillati</taxon>
        <taxon>Bacillota</taxon>
        <taxon>Bacilli</taxon>
        <taxon>Bacillales</taxon>
        <taxon>Paenibacillaceae</taxon>
        <taxon>Paenibacillus</taxon>
    </lineage>
</organism>
<keyword evidence="7 9" id="KW-1133">Transmembrane helix</keyword>
<dbReference type="GO" id="GO:0015420">
    <property type="term" value="F:ABC-type vitamin B12 transporter activity"/>
    <property type="evidence" value="ECO:0007669"/>
    <property type="project" value="UniProtKB-UniRule"/>
</dbReference>
<dbReference type="Proteomes" id="UP000450917">
    <property type="component" value="Unassembled WGS sequence"/>
</dbReference>
<accession>A0A7X2ZB38</accession>
<name>A0A7X2ZB38_9BACL</name>
<feature type="transmembrane region" description="Helical" evidence="9">
    <location>
        <begin position="219"/>
        <end position="239"/>
    </location>
</feature>
<evidence type="ECO:0000256" key="2">
    <source>
        <dbReference type="ARBA" id="ARBA00004953"/>
    </source>
</evidence>
<comment type="subcellular location">
    <subcellularLocation>
        <location evidence="1 9">Cell membrane</location>
        <topology evidence="1 9">Multi-pass membrane protein</topology>
    </subcellularLocation>
</comment>
<feature type="transmembrane region" description="Helical" evidence="9">
    <location>
        <begin position="305"/>
        <end position="327"/>
    </location>
</feature>
<dbReference type="NCBIfam" id="TIGR00380">
    <property type="entry name" value="cobal_cbiB"/>
    <property type="match status" value="1"/>
</dbReference>